<proteinExistence type="predicted"/>
<accession>A0A183JUC2</accession>
<reference evidence="1 2" key="2">
    <citation type="submission" date="2018-11" db="EMBL/GenBank/DDBJ databases">
        <authorList>
            <consortium name="Pathogen Informatics"/>
        </authorList>
    </citation>
    <scope>NUCLEOTIDE SEQUENCE [LARGE SCALE GENOMIC DNA]</scope>
    <source>
        <strain evidence="1">Dakar</strain>
        <strain evidence="2">Dakar, Senegal</strain>
    </source>
</reference>
<dbReference type="AlphaFoldDB" id="A0A183JUC2"/>
<evidence type="ECO:0000313" key="3">
    <source>
        <dbReference type="WBParaSite" id="SCUD_0000631301-mRNA-1"/>
    </source>
</evidence>
<sequence>VSTVQQVSFDRKNKNSFDVYLKVNKYQYHFVPGFHVAIYNCHNRTVCRENLYETNDQLNSGVVKNPWCMPVRIL</sequence>
<organism evidence="3">
    <name type="scientific">Schistosoma curassoni</name>
    <dbReference type="NCBI Taxonomy" id="6186"/>
    <lineage>
        <taxon>Eukaryota</taxon>
        <taxon>Metazoa</taxon>
        <taxon>Spiralia</taxon>
        <taxon>Lophotrochozoa</taxon>
        <taxon>Platyhelminthes</taxon>
        <taxon>Trematoda</taxon>
        <taxon>Digenea</taxon>
        <taxon>Strigeidida</taxon>
        <taxon>Schistosomatoidea</taxon>
        <taxon>Schistosomatidae</taxon>
        <taxon>Schistosoma</taxon>
    </lineage>
</organism>
<name>A0A183JUC2_9TREM</name>
<reference evidence="3" key="1">
    <citation type="submission" date="2016-06" db="UniProtKB">
        <authorList>
            <consortium name="WormBaseParasite"/>
        </authorList>
    </citation>
    <scope>IDENTIFICATION</scope>
</reference>
<gene>
    <name evidence="1" type="ORF">SCUD_LOCUS6313</name>
</gene>
<dbReference type="EMBL" id="UZAK01013433">
    <property type="protein sequence ID" value="VDP02943.1"/>
    <property type="molecule type" value="Genomic_DNA"/>
</dbReference>
<keyword evidence="2" id="KW-1185">Reference proteome</keyword>
<protein>
    <submittedName>
        <fullName evidence="3">ZP domain-containing protein</fullName>
    </submittedName>
</protein>
<evidence type="ECO:0000313" key="1">
    <source>
        <dbReference type="EMBL" id="VDP02943.1"/>
    </source>
</evidence>
<evidence type="ECO:0000313" key="2">
    <source>
        <dbReference type="Proteomes" id="UP000279833"/>
    </source>
</evidence>
<dbReference type="WBParaSite" id="SCUD_0000631301-mRNA-1">
    <property type="protein sequence ID" value="SCUD_0000631301-mRNA-1"/>
    <property type="gene ID" value="SCUD_0000631301"/>
</dbReference>
<dbReference type="Proteomes" id="UP000279833">
    <property type="component" value="Unassembled WGS sequence"/>
</dbReference>